<dbReference type="PANTHER" id="PTHR33055:SF3">
    <property type="entry name" value="PUTATIVE TRANSPOSASE FOR IS117-RELATED"/>
    <property type="match status" value="1"/>
</dbReference>
<protein>
    <submittedName>
        <fullName evidence="2">Transposase</fullName>
    </submittedName>
</protein>
<dbReference type="Proteomes" id="UP000295649">
    <property type="component" value="Unassembled WGS sequence"/>
</dbReference>
<organism evidence="2 3">
    <name type="scientific">Methylomonas methanica</name>
    <dbReference type="NCBI Taxonomy" id="421"/>
    <lineage>
        <taxon>Bacteria</taxon>
        <taxon>Pseudomonadati</taxon>
        <taxon>Pseudomonadota</taxon>
        <taxon>Gammaproteobacteria</taxon>
        <taxon>Methylococcales</taxon>
        <taxon>Methylococcaceae</taxon>
        <taxon>Methylomonas</taxon>
    </lineage>
</organism>
<dbReference type="RefSeq" id="WP_228375715.1">
    <property type="nucleotide sequence ID" value="NZ_LUUF01000088.1"/>
</dbReference>
<dbReference type="Pfam" id="PF01548">
    <property type="entry name" value="DEDD_Tnp_IS110"/>
    <property type="match status" value="1"/>
</dbReference>
<dbReference type="InterPro" id="IPR002525">
    <property type="entry name" value="Transp_IS110-like_N"/>
</dbReference>
<gene>
    <name evidence="2" type="ORF">EDE11_1535</name>
</gene>
<comment type="caution">
    <text evidence="2">The sequence shown here is derived from an EMBL/GenBank/DDBJ whole genome shotgun (WGS) entry which is preliminary data.</text>
</comment>
<name>A0ABY2CF71_METMH</name>
<reference evidence="2 3" key="1">
    <citation type="submission" date="2019-03" db="EMBL/GenBank/DDBJ databases">
        <title>Systems level insights into methane cycling in arid and semi-arid ecosystems.</title>
        <authorList>
            <person name="Kalyuzhnaya M."/>
        </authorList>
    </citation>
    <scope>NUCLEOTIDE SEQUENCE [LARGE SCALE GENOMIC DNA]</scope>
    <source>
        <strain evidence="2 3">S-1</strain>
    </source>
</reference>
<dbReference type="EMBL" id="SMCN01000053">
    <property type="protein sequence ID" value="TCV72453.1"/>
    <property type="molecule type" value="Genomic_DNA"/>
</dbReference>
<dbReference type="InterPro" id="IPR047650">
    <property type="entry name" value="Transpos_IS110"/>
</dbReference>
<dbReference type="PANTHER" id="PTHR33055">
    <property type="entry name" value="TRANSPOSASE FOR INSERTION SEQUENCE ELEMENT IS1111A"/>
    <property type="match status" value="1"/>
</dbReference>
<evidence type="ECO:0000313" key="3">
    <source>
        <dbReference type="Proteomes" id="UP000295649"/>
    </source>
</evidence>
<evidence type="ECO:0000259" key="1">
    <source>
        <dbReference type="Pfam" id="PF01548"/>
    </source>
</evidence>
<sequence length="143" mass="16201">MVGLEFAKSIFHFYSLSAEGKPIKKKLKRSELLAYIANMPVSLIGMEACGGAHHWAPEFKKLGHEVVLLNARFVKTFVVGNKNDFNDAEAVFTAVTRPNKRTVEIKSLEQQEVQMLHRLRQDLVYQRTALNNRIRGFLSELGG</sequence>
<evidence type="ECO:0000313" key="2">
    <source>
        <dbReference type="EMBL" id="TCV72453.1"/>
    </source>
</evidence>
<proteinExistence type="predicted"/>
<feature type="domain" description="Transposase IS110-like N-terminal" evidence="1">
    <location>
        <begin position="2"/>
        <end position="140"/>
    </location>
</feature>
<keyword evidence="3" id="KW-1185">Reference proteome</keyword>
<accession>A0ABY2CF71</accession>